<proteinExistence type="inferred from homology"/>
<dbReference type="CDD" id="cd09071">
    <property type="entry name" value="FAR_C"/>
    <property type="match status" value="1"/>
</dbReference>
<accession>A0A6J1DHV1</accession>
<comment type="similarity">
    <text evidence="1 4">Belongs to the fatty acyl-CoA reductase family.</text>
</comment>
<dbReference type="GO" id="GO:0010345">
    <property type="term" value="P:suberin biosynthetic process"/>
    <property type="evidence" value="ECO:0007669"/>
    <property type="project" value="TreeGrafter"/>
</dbReference>
<dbReference type="OrthoDB" id="429813at2759"/>
<dbReference type="Pfam" id="PF07993">
    <property type="entry name" value="NAD_binding_4"/>
    <property type="match status" value="1"/>
</dbReference>
<evidence type="ECO:0000256" key="2">
    <source>
        <dbReference type="ARBA" id="ARBA00022516"/>
    </source>
</evidence>
<dbReference type="PANTHER" id="PTHR11011:SF99">
    <property type="entry name" value="FATTY ACYL-COA REDUCTASE 3"/>
    <property type="match status" value="1"/>
</dbReference>
<keyword evidence="2 4" id="KW-0444">Lipid biosynthesis</keyword>
<comment type="function">
    <text evidence="4">Catalyzes the reduction of fatty acyl-CoA to fatty alcohols.</text>
</comment>
<dbReference type="EC" id="1.2.1.84" evidence="4"/>
<dbReference type="RefSeq" id="XP_022153044.1">
    <property type="nucleotide sequence ID" value="XM_022297352.1"/>
</dbReference>
<reference evidence="8" key="1">
    <citation type="submission" date="2025-08" db="UniProtKB">
        <authorList>
            <consortium name="RefSeq"/>
        </authorList>
    </citation>
    <scope>IDENTIFICATION</scope>
    <source>
        <strain evidence="8">OHB3-1</strain>
    </source>
</reference>
<evidence type="ECO:0000259" key="6">
    <source>
        <dbReference type="Pfam" id="PF07993"/>
    </source>
</evidence>
<dbReference type="SUPFAM" id="SSF51735">
    <property type="entry name" value="NAD(P)-binding Rossmann-fold domains"/>
    <property type="match status" value="1"/>
</dbReference>
<comment type="catalytic activity">
    <reaction evidence="4">
        <text>a long-chain fatty acyl-CoA + 2 NADPH + 2 H(+) = a long-chain primary fatty alcohol + 2 NADP(+) + CoA</text>
        <dbReference type="Rhea" id="RHEA:52716"/>
        <dbReference type="ChEBI" id="CHEBI:15378"/>
        <dbReference type="ChEBI" id="CHEBI:57287"/>
        <dbReference type="ChEBI" id="CHEBI:57783"/>
        <dbReference type="ChEBI" id="CHEBI:58349"/>
        <dbReference type="ChEBI" id="CHEBI:77396"/>
        <dbReference type="ChEBI" id="CHEBI:83139"/>
        <dbReference type="EC" id="1.2.1.84"/>
    </reaction>
</comment>
<evidence type="ECO:0000256" key="1">
    <source>
        <dbReference type="ARBA" id="ARBA00005928"/>
    </source>
</evidence>
<feature type="domain" description="Thioester reductase (TE)" evidence="6">
    <location>
        <begin position="12"/>
        <end position="312"/>
    </location>
</feature>
<dbReference type="InterPro" id="IPR026055">
    <property type="entry name" value="FAR"/>
</dbReference>
<keyword evidence="7" id="KW-1185">Reference proteome</keyword>
<dbReference type="Proteomes" id="UP000504603">
    <property type="component" value="Unplaced"/>
</dbReference>
<dbReference type="Pfam" id="PF03015">
    <property type="entry name" value="Sterile"/>
    <property type="match status" value="1"/>
</dbReference>
<keyword evidence="4" id="KW-0560">Oxidoreductase</keyword>
<evidence type="ECO:0000256" key="4">
    <source>
        <dbReference type="RuleBase" id="RU363097"/>
    </source>
</evidence>
<gene>
    <name evidence="8" type="primary">LOC111020641</name>
</gene>
<evidence type="ECO:0000259" key="5">
    <source>
        <dbReference type="Pfam" id="PF03015"/>
    </source>
</evidence>
<dbReference type="GO" id="GO:0102965">
    <property type="term" value="F:alcohol-forming long-chain fatty acyl-CoA reductase activity"/>
    <property type="evidence" value="ECO:0007669"/>
    <property type="project" value="UniProtKB-EC"/>
</dbReference>
<protein>
    <recommendedName>
        <fullName evidence="4">Fatty acyl-CoA reductase</fullName>
        <ecNumber evidence="4">1.2.1.84</ecNumber>
    </recommendedName>
</protein>
<evidence type="ECO:0000256" key="3">
    <source>
        <dbReference type="ARBA" id="ARBA00023098"/>
    </source>
</evidence>
<organism evidence="7 8">
    <name type="scientific">Momordica charantia</name>
    <name type="common">Bitter gourd</name>
    <name type="synonym">Balsam pear</name>
    <dbReference type="NCBI Taxonomy" id="3673"/>
    <lineage>
        <taxon>Eukaryota</taxon>
        <taxon>Viridiplantae</taxon>
        <taxon>Streptophyta</taxon>
        <taxon>Embryophyta</taxon>
        <taxon>Tracheophyta</taxon>
        <taxon>Spermatophyta</taxon>
        <taxon>Magnoliopsida</taxon>
        <taxon>eudicotyledons</taxon>
        <taxon>Gunneridae</taxon>
        <taxon>Pentapetalae</taxon>
        <taxon>rosids</taxon>
        <taxon>fabids</taxon>
        <taxon>Cucurbitales</taxon>
        <taxon>Cucurbitaceae</taxon>
        <taxon>Momordiceae</taxon>
        <taxon>Momordica</taxon>
    </lineage>
</organism>
<evidence type="ECO:0000313" key="7">
    <source>
        <dbReference type="Proteomes" id="UP000504603"/>
    </source>
</evidence>
<dbReference type="GeneID" id="111020641"/>
<dbReference type="CDD" id="cd05236">
    <property type="entry name" value="FAR-N_SDR_e"/>
    <property type="match status" value="1"/>
</dbReference>
<dbReference type="Gene3D" id="3.40.50.720">
    <property type="entry name" value="NAD(P)-binding Rossmann-like Domain"/>
    <property type="match status" value="1"/>
</dbReference>
<dbReference type="GO" id="GO:0035336">
    <property type="term" value="P:long-chain fatty-acyl-CoA metabolic process"/>
    <property type="evidence" value="ECO:0007669"/>
    <property type="project" value="TreeGrafter"/>
</dbReference>
<dbReference type="GO" id="GO:0080019">
    <property type="term" value="F:alcohol-forming very long-chain fatty acyl-CoA reductase activity"/>
    <property type="evidence" value="ECO:0007669"/>
    <property type="project" value="InterPro"/>
</dbReference>
<dbReference type="InterPro" id="IPR036291">
    <property type="entry name" value="NAD(P)-bd_dom_sf"/>
</dbReference>
<name>A0A6J1DHV1_MOMCH</name>
<dbReference type="AlphaFoldDB" id="A0A6J1DHV1"/>
<dbReference type="KEGG" id="mcha:111020641"/>
<feature type="domain" description="Fatty acyl-CoA reductase C-terminal" evidence="5">
    <location>
        <begin position="387"/>
        <end position="484"/>
    </location>
</feature>
<dbReference type="PANTHER" id="PTHR11011">
    <property type="entry name" value="MALE STERILITY PROTEIN 2-RELATED"/>
    <property type="match status" value="1"/>
</dbReference>
<keyword evidence="3 4" id="KW-0443">Lipid metabolism</keyword>
<evidence type="ECO:0000313" key="8">
    <source>
        <dbReference type="RefSeq" id="XP_022153044.1"/>
    </source>
</evidence>
<dbReference type="InterPro" id="IPR033640">
    <property type="entry name" value="FAR_C"/>
</dbReference>
<dbReference type="InterPro" id="IPR013120">
    <property type="entry name" value="FAR_NAD-bd"/>
</dbReference>
<keyword evidence="4" id="KW-0521">NADP</keyword>
<sequence>MEFLENKSVFIIGALGFLGKIMVEKILRVQPNVKKLYILVRTTDEITAAQRFYYEVVGKDLFTRLKDKWRGDLNTLISEKVRLVAGDISLPNMGLKDSNLLEEMKNQVEIIVNLAATTKFYERYDVAFGTNTLGAKHVLGFAKQCSNLQVLVHVSTAYVSGEKKGLILETPYEMGKSLYQTTSLNIETERIVVEETLNELRNNGGTEERTTLAMKQLGLKRAMMHGWPNTYVFTKAMGEMVVSDQKDHLPLVIIRPTVITSTCKEPFPGWIEGVRTIDSLIVGYAKGKLTSIPCDNNSILDVIPADMVVNTIVMAIVAHKLQPSSQRIYHVGSSLRNSMRYIDLKNFLFQYFIEKPWIDEDGNAIKVKKIIVFNNMASFRRHMSIRYLIFLKVLEFANKASCHSLEDLYADLKRKFDWMVRLTELYRPYLFFDARFDDTNLEKLRIATQDIDRDANTLFLDPRDINWEDYFVNIHIPGLVKHVQNKFQKQIVLPQ</sequence>